<dbReference type="SUPFAM" id="SSF53649">
    <property type="entry name" value="Alkaline phosphatase-like"/>
    <property type="match status" value="1"/>
</dbReference>
<evidence type="ECO:0000256" key="4">
    <source>
        <dbReference type="ARBA" id="ARBA00022679"/>
    </source>
</evidence>
<dbReference type="InterPro" id="IPR040423">
    <property type="entry name" value="PEA_transferase"/>
</dbReference>
<organism evidence="11">
    <name type="scientific">Oxalobacter aliiformigenes</name>
    <dbReference type="NCBI Taxonomy" id="2946593"/>
    <lineage>
        <taxon>Bacteria</taxon>
        <taxon>Pseudomonadati</taxon>
        <taxon>Pseudomonadota</taxon>
        <taxon>Betaproteobacteria</taxon>
        <taxon>Burkholderiales</taxon>
        <taxon>Oxalobacteraceae</taxon>
        <taxon>Oxalobacter</taxon>
    </lineage>
</organism>
<dbReference type="GO" id="GO:0016776">
    <property type="term" value="F:phosphotransferase activity, phosphate group as acceptor"/>
    <property type="evidence" value="ECO:0007669"/>
    <property type="project" value="TreeGrafter"/>
</dbReference>
<accession>A0A9E9NTT5</accession>
<dbReference type="GO" id="GO:0005886">
    <property type="term" value="C:plasma membrane"/>
    <property type="evidence" value="ECO:0007669"/>
    <property type="project" value="UniProtKB-SubCell"/>
</dbReference>
<keyword evidence="5 8" id="KW-0812">Transmembrane</keyword>
<feature type="transmembrane region" description="Helical" evidence="8">
    <location>
        <begin position="157"/>
        <end position="179"/>
    </location>
</feature>
<comment type="subcellular location">
    <subcellularLocation>
        <location evidence="1">Cell inner membrane</location>
        <topology evidence="1">Multi-pass membrane protein</topology>
    </subcellularLocation>
</comment>
<name>A0A9E9NTT5_9BURK</name>
<proteinExistence type="predicted"/>
<feature type="transmembrane region" description="Helical" evidence="8">
    <location>
        <begin position="82"/>
        <end position="104"/>
    </location>
</feature>
<dbReference type="RefSeq" id="WP_269315791.1">
    <property type="nucleotide sequence ID" value="NZ_CP098251.1"/>
</dbReference>
<dbReference type="InterPro" id="IPR000917">
    <property type="entry name" value="Sulfatase_N"/>
</dbReference>
<keyword evidence="3" id="KW-0997">Cell inner membrane</keyword>
<sequence length="548" mass="62900">MTTIPKTFFSRRFHIDSRWLIALAACYFTTVLNLGLWRYIANHLAITGVNMFFFGISLPVLIFTALYLIFNLLVLPYIGKPLLILLLIISSAANYFIFSFGIFIDSYMIRNVFETNTREALDLITPGSLLWIFSGGVLPAILLLFARIDYRPFWKECRFRIFAIAGCLAMAGIIAALFFKEYAAFGRNHRDLPRLINPTNYIYATARYFHLQSMVNRQLQRLDEAARLAPYKDAAPTVFIMVVGETARSMNFSLNGYPRKTNPLLAKEDVISFRNVYSCGTATATSVPCMFSNMPRNRFNVNDAKYSENMLDLIQQAGFEVLWRENDDGCKGVCNRVPNEDMVKTNDIRYCDGQSCFDEVLVENLEEYLANVKKDAFIVLHMIGSHGPTYYKRYPDSFRKFTPTCDTAEIQKCTREEIVNTYDNTILYTDFVVSRAIGILKKFPHLESGLLYVSDHGESLGENNIYLHGLPYSIAPEEQKKVPTILWMSDNMKKFDHLDYSCIAKKAEENTFSHDNIFHTILALMEIRSKTYDKSLDMFDPCRLEPLP</sequence>
<feature type="transmembrane region" description="Helical" evidence="8">
    <location>
        <begin position="20"/>
        <end position="40"/>
    </location>
</feature>
<protein>
    <submittedName>
        <fullName evidence="11">Phosphoethanolamine--lipid A transferase</fullName>
    </submittedName>
</protein>
<dbReference type="Proteomes" id="UP001164819">
    <property type="component" value="Chromosome"/>
</dbReference>
<feature type="transmembrane region" description="Helical" evidence="8">
    <location>
        <begin position="52"/>
        <end position="75"/>
    </location>
</feature>
<dbReference type="InterPro" id="IPR058130">
    <property type="entry name" value="PEA_transf_C"/>
</dbReference>
<dbReference type="Pfam" id="PF08019">
    <property type="entry name" value="EptA_B_N"/>
    <property type="match status" value="1"/>
</dbReference>
<feature type="transmembrane region" description="Helical" evidence="8">
    <location>
        <begin position="124"/>
        <end position="145"/>
    </location>
</feature>
<gene>
    <name evidence="11" type="ORF">NB646_08730</name>
</gene>
<dbReference type="PANTHER" id="PTHR30443:SF0">
    <property type="entry name" value="PHOSPHOETHANOLAMINE TRANSFERASE EPTA"/>
    <property type="match status" value="1"/>
</dbReference>
<keyword evidence="2" id="KW-1003">Cell membrane</keyword>
<evidence type="ECO:0000259" key="10">
    <source>
        <dbReference type="Pfam" id="PF08019"/>
    </source>
</evidence>
<evidence type="ECO:0000259" key="9">
    <source>
        <dbReference type="Pfam" id="PF00884"/>
    </source>
</evidence>
<evidence type="ECO:0000256" key="3">
    <source>
        <dbReference type="ARBA" id="ARBA00022519"/>
    </source>
</evidence>
<dbReference type="InterPro" id="IPR017850">
    <property type="entry name" value="Alkaline_phosphatase_core_sf"/>
</dbReference>
<dbReference type="GO" id="GO:0009244">
    <property type="term" value="P:lipopolysaccharide core region biosynthetic process"/>
    <property type="evidence" value="ECO:0007669"/>
    <property type="project" value="TreeGrafter"/>
</dbReference>
<dbReference type="Gene3D" id="3.40.720.10">
    <property type="entry name" value="Alkaline Phosphatase, subunit A"/>
    <property type="match status" value="1"/>
</dbReference>
<evidence type="ECO:0000256" key="7">
    <source>
        <dbReference type="ARBA" id="ARBA00023136"/>
    </source>
</evidence>
<evidence type="ECO:0000313" key="11">
    <source>
        <dbReference type="EMBL" id="WAV90902.1"/>
    </source>
</evidence>
<dbReference type="CDD" id="cd16017">
    <property type="entry name" value="LptA"/>
    <property type="match status" value="1"/>
</dbReference>
<reference evidence="11" key="1">
    <citation type="journal article" date="2022" name="Front. Microbiol.">
        <title>New perspectives on an old grouping: The genomic and phenotypic variability of Oxalobacter formigenes and the implications for calcium oxalate stone prevention.</title>
        <authorList>
            <person name="Chmiel J.A."/>
            <person name="Carr C."/>
            <person name="Stuivenberg G.A."/>
            <person name="Venema R."/>
            <person name="Chanyi R.M."/>
            <person name="Al K.F."/>
            <person name="Giguere D."/>
            <person name="Say H."/>
            <person name="Akouris P.P."/>
            <person name="Dominguez Romero S.A."/>
            <person name="Kwong A."/>
            <person name="Tai V."/>
            <person name="Koval S.F."/>
            <person name="Razvi H."/>
            <person name="Bjazevic J."/>
            <person name="Burton J.P."/>
        </authorList>
    </citation>
    <scope>NUCLEOTIDE SEQUENCE</scope>
    <source>
        <strain evidence="11">OxK</strain>
    </source>
</reference>
<dbReference type="Pfam" id="PF00884">
    <property type="entry name" value="Sulfatase"/>
    <property type="match status" value="1"/>
</dbReference>
<keyword evidence="4 11" id="KW-0808">Transferase</keyword>
<evidence type="ECO:0000256" key="1">
    <source>
        <dbReference type="ARBA" id="ARBA00004429"/>
    </source>
</evidence>
<dbReference type="PANTHER" id="PTHR30443">
    <property type="entry name" value="INNER MEMBRANE PROTEIN"/>
    <property type="match status" value="1"/>
</dbReference>
<evidence type="ECO:0000256" key="8">
    <source>
        <dbReference type="SAM" id="Phobius"/>
    </source>
</evidence>
<feature type="domain" description="Sulfatase N-terminal" evidence="9">
    <location>
        <begin position="239"/>
        <end position="526"/>
    </location>
</feature>
<evidence type="ECO:0000256" key="2">
    <source>
        <dbReference type="ARBA" id="ARBA00022475"/>
    </source>
</evidence>
<feature type="domain" description="Phosphoethanolamine transferase N-terminal" evidence="10">
    <location>
        <begin position="63"/>
        <end position="211"/>
    </location>
</feature>
<dbReference type="AlphaFoldDB" id="A0A9E9NTT5"/>
<evidence type="ECO:0000256" key="6">
    <source>
        <dbReference type="ARBA" id="ARBA00022989"/>
    </source>
</evidence>
<dbReference type="InterPro" id="IPR012549">
    <property type="entry name" value="EptA-like_N"/>
</dbReference>
<keyword evidence="6 8" id="KW-1133">Transmembrane helix</keyword>
<dbReference type="EMBL" id="CP098251">
    <property type="protein sequence ID" value="WAV90902.1"/>
    <property type="molecule type" value="Genomic_DNA"/>
</dbReference>
<keyword evidence="7 8" id="KW-0472">Membrane</keyword>
<dbReference type="NCBIfam" id="NF028537">
    <property type="entry name" value="P_eth_NH2_trans"/>
    <property type="match status" value="1"/>
</dbReference>
<evidence type="ECO:0000256" key="5">
    <source>
        <dbReference type="ARBA" id="ARBA00022692"/>
    </source>
</evidence>